<protein>
    <submittedName>
        <fullName evidence="4">Adenylate/guanylate cyclase domain-containing protein</fullName>
    </submittedName>
</protein>
<keyword evidence="5" id="KW-1185">Reference proteome</keyword>
<dbReference type="InterPro" id="IPR001054">
    <property type="entry name" value="A/G_cyclase"/>
</dbReference>
<dbReference type="PANTHER" id="PTHR43081">
    <property type="entry name" value="ADENYLATE CYCLASE, TERMINAL-DIFFERENTIATION SPECIFIC-RELATED"/>
    <property type="match status" value="1"/>
</dbReference>
<gene>
    <name evidence="4" type="ORF">FQ775_08855</name>
</gene>
<dbReference type="CDD" id="cd07302">
    <property type="entry name" value="CHD"/>
    <property type="match status" value="1"/>
</dbReference>
<evidence type="ECO:0000313" key="5">
    <source>
        <dbReference type="Proteomes" id="UP000321389"/>
    </source>
</evidence>
<evidence type="ECO:0000313" key="4">
    <source>
        <dbReference type="EMBL" id="QDZ03259.1"/>
    </source>
</evidence>
<dbReference type="PROSITE" id="PS50125">
    <property type="entry name" value="GUANYLATE_CYCLASE_2"/>
    <property type="match status" value="1"/>
</dbReference>
<dbReference type="GO" id="GO:0006171">
    <property type="term" value="P:cAMP biosynthetic process"/>
    <property type="evidence" value="ECO:0007669"/>
    <property type="project" value="TreeGrafter"/>
</dbReference>
<dbReference type="InterPro" id="IPR050697">
    <property type="entry name" value="Adenylyl/Guanylyl_Cyclase_3/4"/>
</dbReference>
<evidence type="ECO:0000259" key="3">
    <source>
        <dbReference type="PROSITE" id="PS50125"/>
    </source>
</evidence>
<dbReference type="SUPFAM" id="SSF55073">
    <property type="entry name" value="Nucleotide cyclase"/>
    <property type="match status" value="1"/>
</dbReference>
<organism evidence="4 5">
    <name type="scientific">Nitratireductor mangrovi</name>
    <dbReference type="NCBI Taxonomy" id="2599600"/>
    <lineage>
        <taxon>Bacteria</taxon>
        <taxon>Pseudomonadati</taxon>
        <taxon>Pseudomonadota</taxon>
        <taxon>Alphaproteobacteria</taxon>
        <taxon>Hyphomicrobiales</taxon>
        <taxon>Phyllobacteriaceae</taxon>
        <taxon>Nitratireductor</taxon>
    </lineage>
</organism>
<proteinExistence type="predicted"/>
<dbReference type="KEGG" id="niy:FQ775_08855"/>
<keyword evidence="2" id="KW-1133">Transmembrane helix</keyword>
<evidence type="ECO:0000256" key="1">
    <source>
        <dbReference type="SAM" id="MobiDB-lite"/>
    </source>
</evidence>
<dbReference type="AlphaFoldDB" id="A0A5B8L5Y4"/>
<accession>A0A5B8L5Y4</accession>
<dbReference type="GO" id="GO:0035556">
    <property type="term" value="P:intracellular signal transduction"/>
    <property type="evidence" value="ECO:0007669"/>
    <property type="project" value="InterPro"/>
</dbReference>
<sequence>MPTTHRKLTTVFSADVQGYSRLMEADEEGTLATLKEYRDAMSRLIASQGGRVVNTWGDGLIAEFPSVVGAVRAAVDVQNELAGRNETRSGEQRMHFRIGINLGDVIVDGDDIYGDGVNIAARLQSEAAPGGILISNTVYDQVRNKVAVGFDFLGELEVKNFDGRVPSYAIRIGEDSARRAPAAPENPAPTRNAPSASRADAPPGKALADSLPFGRSATILGVIGAGLVAVNIASWNGTFWAAWPLLGFAIAGGLNWARTARPGERTLTILAVIGAGLIGINLLSWSGTFWARWPILGLAVAAGVYWASRRRKPRDAR</sequence>
<feature type="domain" description="Guanylate cyclase" evidence="3">
    <location>
        <begin position="10"/>
        <end position="124"/>
    </location>
</feature>
<dbReference type="EMBL" id="CP042301">
    <property type="protein sequence ID" value="QDZ03259.1"/>
    <property type="molecule type" value="Genomic_DNA"/>
</dbReference>
<feature type="compositionally biased region" description="Low complexity" evidence="1">
    <location>
        <begin position="179"/>
        <end position="194"/>
    </location>
</feature>
<dbReference type="GO" id="GO:0004016">
    <property type="term" value="F:adenylate cyclase activity"/>
    <property type="evidence" value="ECO:0007669"/>
    <property type="project" value="UniProtKB-ARBA"/>
</dbReference>
<dbReference type="InterPro" id="IPR029787">
    <property type="entry name" value="Nucleotide_cyclase"/>
</dbReference>
<name>A0A5B8L5Y4_9HYPH</name>
<evidence type="ECO:0000256" key="2">
    <source>
        <dbReference type="SAM" id="Phobius"/>
    </source>
</evidence>
<dbReference type="PANTHER" id="PTHR43081:SF19">
    <property type="entry name" value="PH-SENSITIVE ADENYLATE CYCLASE RV1264"/>
    <property type="match status" value="1"/>
</dbReference>
<feature type="transmembrane region" description="Helical" evidence="2">
    <location>
        <begin position="266"/>
        <end position="284"/>
    </location>
</feature>
<dbReference type="OrthoDB" id="9807521at2"/>
<feature type="transmembrane region" description="Helical" evidence="2">
    <location>
        <begin position="290"/>
        <end position="308"/>
    </location>
</feature>
<feature type="transmembrane region" description="Helical" evidence="2">
    <location>
        <begin position="213"/>
        <end position="233"/>
    </location>
</feature>
<keyword evidence="2" id="KW-0472">Membrane</keyword>
<dbReference type="Gene3D" id="3.30.70.1230">
    <property type="entry name" value="Nucleotide cyclase"/>
    <property type="match status" value="1"/>
</dbReference>
<feature type="transmembrane region" description="Helical" evidence="2">
    <location>
        <begin position="239"/>
        <end position="257"/>
    </location>
</feature>
<keyword evidence="2" id="KW-0812">Transmembrane</keyword>
<dbReference type="Proteomes" id="UP000321389">
    <property type="component" value="Chromosome"/>
</dbReference>
<dbReference type="RefSeq" id="WP_146301892.1">
    <property type="nucleotide sequence ID" value="NZ_CP042301.2"/>
</dbReference>
<reference evidence="4" key="1">
    <citation type="submission" date="2020-04" db="EMBL/GenBank/DDBJ databases">
        <title>Nitratireductor sp. nov. isolated from mangrove soil.</title>
        <authorList>
            <person name="Ye Y."/>
        </authorList>
    </citation>
    <scope>NUCLEOTIDE SEQUENCE</scope>
    <source>
        <strain evidence="4">SY7</strain>
    </source>
</reference>
<feature type="region of interest" description="Disordered" evidence="1">
    <location>
        <begin position="176"/>
        <end position="204"/>
    </location>
</feature>
<dbReference type="Pfam" id="PF00211">
    <property type="entry name" value="Guanylate_cyc"/>
    <property type="match status" value="1"/>
</dbReference>